<keyword evidence="6 9" id="KW-0865">Zymogen</keyword>
<protein>
    <recommendedName>
        <fullName evidence="9">Glutathione hydrolase proenzyme</fullName>
        <ecNumber evidence="9">2.3.2.2</ecNumber>
        <ecNumber evidence="9">3.4.19.13</ecNumber>
    </recommendedName>
    <component>
        <recommendedName>
            <fullName evidence="9">Glutathione hydrolase large chain</fullName>
        </recommendedName>
    </component>
    <component>
        <recommendedName>
            <fullName evidence="9">Glutathione hydrolase small chain</fullName>
        </recommendedName>
    </component>
</protein>
<sequence length="589" mass="60551">MKHSLKRGVLLLGAALLLGQGGPGGAQVGAGGAKVPSATGTGGAVATVDHDASVAAMKILEAGGNAVDAAVAAAATLGLTEPFSCGVGGGGFMVVYLAKEGRVITIDHREMAPASFTPTVFLEGGKPIAFGERVTSGLSAGIPGTVMGWQEALRRYGTKSFAEVLAPAIALAKSGYVVDDYFQSQIKDNLDRFKTFTSSAALYLPGGTLPAVGSRINNPDLARTYEAIAAGGAQAFYTGSIAQAMVDTVNTPPVAPGSTANVRKGNWALADVANYEARIRQPTVNTYRGYTVYGMQPPSSGGLTIGETLNILEGYDIAKLSEADAYHRYIEASRLAFADRGAYMADPEYTDVPQTGLLSKEFAAQRRALIGDRAAAGAVAAGNPFKFQTDPSIPLLPAPASLEGQSTTHLTVSDAQGNVVAYTFTIESIGGNGMVVPGHGFLLNNELTDFDAVAPHPNIPEAGKRPRSSMSPTIVLKDGKPVLALGSPGGSTIITTVGQAIMNILDRGMPAQAAVDAPRYSQRNGATTTVDQGGETTPLARALEAMGHKWATTDANGKLALIQFGEGGKVTAATESRRGGGGSALVQKP</sequence>
<keyword evidence="7 9" id="KW-0012">Acyltransferase</keyword>
<dbReference type="PANTHER" id="PTHR43199:SF1">
    <property type="entry name" value="GLUTATHIONE HYDROLASE PROENZYME"/>
    <property type="match status" value="1"/>
</dbReference>
<organism evidence="11 12">
    <name type="scientific">Deinococcus aerolatus</name>
    <dbReference type="NCBI Taxonomy" id="522487"/>
    <lineage>
        <taxon>Bacteria</taxon>
        <taxon>Thermotogati</taxon>
        <taxon>Deinococcota</taxon>
        <taxon>Deinococci</taxon>
        <taxon>Deinococcales</taxon>
        <taxon>Deinococcaceae</taxon>
        <taxon>Deinococcus</taxon>
    </lineage>
</organism>
<dbReference type="InterPro" id="IPR051792">
    <property type="entry name" value="GGT_bact"/>
</dbReference>
<evidence type="ECO:0000256" key="2">
    <source>
        <dbReference type="ARBA" id="ARBA00001089"/>
    </source>
</evidence>
<keyword evidence="12" id="KW-1185">Reference proteome</keyword>
<comment type="pathway">
    <text evidence="9">Sulfur metabolism; glutathione metabolism.</text>
</comment>
<comment type="subunit">
    <text evidence="9">This enzyme consists of two polypeptide chains, which are synthesized in precursor form from a single polypeptide.</text>
</comment>
<evidence type="ECO:0000256" key="1">
    <source>
        <dbReference type="ARBA" id="ARBA00001049"/>
    </source>
</evidence>
<evidence type="ECO:0000313" key="12">
    <source>
        <dbReference type="Proteomes" id="UP000639973"/>
    </source>
</evidence>
<dbReference type="InterPro" id="IPR029055">
    <property type="entry name" value="Ntn_hydrolases_N"/>
</dbReference>
<comment type="similarity">
    <text evidence="3 9">Belongs to the gamma-glutamyltransferase family.</text>
</comment>
<dbReference type="InterPro" id="IPR000101">
    <property type="entry name" value="GGT_peptidase"/>
</dbReference>
<keyword evidence="4 9" id="KW-0808">Transferase</keyword>
<evidence type="ECO:0000256" key="9">
    <source>
        <dbReference type="RuleBase" id="RU368036"/>
    </source>
</evidence>
<reference evidence="12" key="1">
    <citation type="journal article" date="2019" name="Int. J. Syst. Evol. Microbiol.">
        <title>The Global Catalogue of Microorganisms (GCM) 10K type strain sequencing project: providing services to taxonomists for standard genome sequencing and annotation.</title>
        <authorList>
            <consortium name="The Broad Institute Genomics Platform"/>
            <consortium name="The Broad Institute Genome Sequencing Center for Infectious Disease"/>
            <person name="Wu L."/>
            <person name="Ma J."/>
        </authorList>
    </citation>
    <scope>NUCLEOTIDE SEQUENCE [LARGE SCALE GENOMIC DNA]</scope>
    <source>
        <strain evidence="12">JCM 15442</strain>
    </source>
</reference>
<dbReference type="SUPFAM" id="SSF56235">
    <property type="entry name" value="N-terminal nucleophile aminohydrolases (Ntn hydrolases)"/>
    <property type="match status" value="1"/>
</dbReference>
<comment type="catalytic activity">
    <reaction evidence="2 9">
        <text>glutathione + H2O = L-cysteinylglycine + L-glutamate</text>
        <dbReference type="Rhea" id="RHEA:28807"/>
        <dbReference type="ChEBI" id="CHEBI:15377"/>
        <dbReference type="ChEBI" id="CHEBI:29985"/>
        <dbReference type="ChEBI" id="CHEBI:57925"/>
        <dbReference type="ChEBI" id="CHEBI:61694"/>
        <dbReference type="EC" id="3.4.19.13"/>
    </reaction>
</comment>
<feature type="chain" id="PRO_5046494415" description="Glutathione hydrolase proenzyme" evidence="10">
    <location>
        <begin position="27"/>
        <end position="589"/>
    </location>
</feature>
<dbReference type="EC" id="2.3.2.2" evidence="9"/>
<dbReference type="InterPro" id="IPR043138">
    <property type="entry name" value="GGT_lsub"/>
</dbReference>
<gene>
    <name evidence="11" type="ORF">GCM10010840_12120</name>
</gene>
<keyword evidence="5 9" id="KW-0378">Hydrolase</keyword>
<evidence type="ECO:0000256" key="7">
    <source>
        <dbReference type="ARBA" id="ARBA00023315"/>
    </source>
</evidence>
<dbReference type="EMBL" id="BMOL01000004">
    <property type="protein sequence ID" value="GGL75569.1"/>
    <property type="molecule type" value="Genomic_DNA"/>
</dbReference>
<comment type="caution">
    <text evidence="11">The sequence shown here is derived from an EMBL/GenBank/DDBJ whole genome shotgun (WGS) entry which is preliminary data.</text>
</comment>
<accession>A0ABQ2G4S6</accession>
<dbReference type="NCBIfam" id="TIGR00066">
    <property type="entry name" value="g_glut_trans"/>
    <property type="match status" value="1"/>
</dbReference>
<proteinExistence type="inferred from homology"/>
<keyword evidence="9" id="KW-0317">Glutathione biosynthesis</keyword>
<evidence type="ECO:0000313" key="11">
    <source>
        <dbReference type="EMBL" id="GGL75569.1"/>
    </source>
</evidence>
<name>A0ABQ2G4S6_9DEIO</name>
<dbReference type="PANTHER" id="PTHR43199">
    <property type="entry name" value="GLUTATHIONE HYDROLASE"/>
    <property type="match status" value="1"/>
</dbReference>
<dbReference type="RefSeq" id="WP_188970003.1">
    <property type="nucleotide sequence ID" value="NZ_BMOL01000004.1"/>
</dbReference>
<comment type="PTM">
    <text evidence="9">Cleaved by autocatalysis into a large and a small subunit.</text>
</comment>
<evidence type="ECO:0000256" key="6">
    <source>
        <dbReference type="ARBA" id="ARBA00023145"/>
    </source>
</evidence>
<dbReference type="Pfam" id="PF01019">
    <property type="entry name" value="G_glu_transpept"/>
    <property type="match status" value="1"/>
</dbReference>
<evidence type="ECO:0000256" key="4">
    <source>
        <dbReference type="ARBA" id="ARBA00022679"/>
    </source>
</evidence>
<feature type="signal peptide" evidence="10">
    <location>
        <begin position="1"/>
        <end position="26"/>
    </location>
</feature>
<dbReference type="Proteomes" id="UP000639973">
    <property type="component" value="Unassembled WGS sequence"/>
</dbReference>
<evidence type="ECO:0000256" key="8">
    <source>
        <dbReference type="ARBA" id="ARBA00047417"/>
    </source>
</evidence>
<dbReference type="PRINTS" id="PR01210">
    <property type="entry name" value="GGTRANSPTASE"/>
</dbReference>
<dbReference type="Gene3D" id="3.60.20.40">
    <property type="match status" value="1"/>
</dbReference>
<evidence type="ECO:0000256" key="10">
    <source>
        <dbReference type="SAM" id="SignalP"/>
    </source>
</evidence>
<comment type="catalytic activity">
    <reaction evidence="8 9">
        <text>an N-terminal (5-L-glutamyl)-[peptide] + an alpha-amino acid = 5-L-glutamyl amino acid + an N-terminal L-alpha-aminoacyl-[peptide]</text>
        <dbReference type="Rhea" id="RHEA:23904"/>
        <dbReference type="Rhea" id="RHEA-COMP:9780"/>
        <dbReference type="Rhea" id="RHEA-COMP:9795"/>
        <dbReference type="ChEBI" id="CHEBI:77644"/>
        <dbReference type="ChEBI" id="CHEBI:78597"/>
        <dbReference type="ChEBI" id="CHEBI:78599"/>
        <dbReference type="ChEBI" id="CHEBI:78608"/>
        <dbReference type="EC" id="2.3.2.2"/>
    </reaction>
</comment>
<dbReference type="InterPro" id="IPR043137">
    <property type="entry name" value="GGT_ssub_C"/>
</dbReference>
<keyword evidence="10" id="KW-0732">Signal</keyword>
<evidence type="ECO:0000256" key="5">
    <source>
        <dbReference type="ARBA" id="ARBA00022801"/>
    </source>
</evidence>
<evidence type="ECO:0000256" key="3">
    <source>
        <dbReference type="ARBA" id="ARBA00009381"/>
    </source>
</evidence>
<dbReference type="EC" id="3.4.19.13" evidence="9"/>
<dbReference type="Gene3D" id="1.10.246.130">
    <property type="match status" value="1"/>
</dbReference>
<comment type="catalytic activity">
    <reaction evidence="1 9">
        <text>an S-substituted glutathione + H2O = an S-substituted L-cysteinylglycine + L-glutamate</text>
        <dbReference type="Rhea" id="RHEA:59468"/>
        <dbReference type="ChEBI" id="CHEBI:15377"/>
        <dbReference type="ChEBI" id="CHEBI:29985"/>
        <dbReference type="ChEBI" id="CHEBI:90779"/>
        <dbReference type="ChEBI" id="CHEBI:143103"/>
        <dbReference type="EC" id="3.4.19.13"/>
    </reaction>
</comment>